<evidence type="ECO:0000313" key="3">
    <source>
        <dbReference type="Proteomes" id="UP000652760"/>
    </source>
</evidence>
<keyword evidence="1" id="KW-0812">Transmembrane</keyword>
<protein>
    <recommendedName>
        <fullName evidence="4">ATP synthase subunit I</fullName>
    </recommendedName>
</protein>
<accession>A0ABS1F770</accession>
<dbReference type="Pfam" id="PF12966">
    <property type="entry name" value="AtpR"/>
    <property type="match status" value="1"/>
</dbReference>
<gene>
    <name evidence="2" type="ORF">JHL17_17570</name>
</gene>
<dbReference type="Proteomes" id="UP000652760">
    <property type="component" value="Unassembled WGS sequence"/>
</dbReference>
<evidence type="ECO:0000313" key="2">
    <source>
        <dbReference type="EMBL" id="MBK1839223.1"/>
    </source>
</evidence>
<comment type="caution">
    <text evidence="2">The sequence shown here is derived from an EMBL/GenBank/DDBJ whole genome shotgun (WGS) entry which is preliminary data.</text>
</comment>
<sequence>MNGPAAGSSGRQRCCSRAWRSADGSPGTGSGRSADVTIVPLLIPVLAGALAGLTLGALFFRGLAATARLYAVGGVRRAVPLYLLRLAGATAGFTFAAIWGGAEVLLAMLAGFQLARTVVIRRERRVQERAP</sequence>
<proteinExistence type="predicted"/>
<keyword evidence="1" id="KW-0472">Membrane</keyword>
<keyword evidence="3" id="KW-1185">Reference proteome</keyword>
<dbReference type="InterPro" id="IPR017581">
    <property type="entry name" value="AtpR-like"/>
</dbReference>
<feature type="transmembrane region" description="Helical" evidence="1">
    <location>
        <begin position="81"/>
        <end position="98"/>
    </location>
</feature>
<organism evidence="2 3">
    <name type="scientific">Azospirillum endophyticum</name>
    <dbReference type="NCBI Taxonomy" id="2800326"/>
    <lineage>
        <taxon>Bacteria</taxon>
        <taxon>Pseudomonadati</taxon>
        <taxon>Pseudomonadota</taxon>
        <taxon>Alphaproteobacteria</taxon>
        <taxon>Rhodospirillales</taxon>
        <taxon>Azospirillaceae</taxon>
        <taxon>Azospirillum</taxon>
    </lineage>
</organism>
<evidence type="ECO:0008006" key="4">
    <source>
        <dbReference type="Google" id="ProtNLM"/>
    </source>
</evidence>
<keyword evidence="1" id="KW-1133">Transmembrane helix</keyword>
<dbReference type="EMBL" id="JAENHM010000052">
    <property type="protein sequence ID" value="MBK1839223.1"/>
    <property type="molecule type" value="Genomic_DNA"/>
</dbReference>
<evidence type="ECO:0000256" key="1">
    <source>
        <dbReference type="SAM" id="Phobius"/>
    </source>
</evidence>
<name>A0ABS1F770_9PROT</name>
<feature type="transmembrane region" description="Helical" evidence="1">
    <location>
        <begin position="38"/>
        <end position="60"/>
    </location>
</feature>
<reference evidence="3" key="1">
    <citation type="submission" date="2021-01" db="EMBL/GenBank/DDBJ databases">
        <title>Genome public.</title>
        <authorList>
            <person name="Liu C."/>
            <person name="Sun Q."/>
        </authorList>
    </citation>
    <scope>NUCLEOTIDE SEQUENCE [LARGE SCALE GENOMIC DNA]</scope>
    <source>
        <strain evidence="3">YIM B02556</strain>
    </source>
</reference>